<evidence type="ECO:0000256" key="3">
    <source>
        <dbReference type="ARBA" id="ARBA00022989"/>
    </source>
</evidence>
<keyword evidence="2 5" id="KW-0812">Transmembrane</keyword>
<proteinExistence type="predicted"/>
<dbReference type="InterPro" id="IPR007300">
    <property type="entry name" value="CidB/LrgB"/>
</dbReference>
<comment type="subcellular location">
    <subcellularLocation>
        <location evidence="1">Membrane</location>
        <topology evidence="1">Multi-pass membrane protein</topology>
    </subcellularLocation>
</comment>
<name>A0AAW1HZW6_SAPOF</name>
<organism evidence="6 7">
    <name type="scientific">Saponaria officinalis</name>
    <name type="common">Common soapwort</name>
    <name type="synonym">Lychnis saponaria</name>
    <dbReference type="NCBI Taxonomy" id="3572"/>
    <lineage>
        <taxon>Eukaryota</taxon>
        <taxon>Viridiplantae</taxon>
        <taxon>Streptophyta</taxon>
        <taxon>Embryophyta</taxon>
        <taxon>Tracheophyta</taxon>
        <taxon>Spermatophyta</taxon>
        <taxon>Magnoliopsida</taxon>
        <taxon>eudicotyledons</taxon>
        <taxon>Gunneridae</taxon>
        <taxon>Pentapetalae</taxon>
        <taxon>Caryophyllales</taxon>
        <taxon>Caryophyllaceae</taxon>
        <taxon>Caryophylleae</taxon>
        <taxon>Saponaria</taxon>
    </lineage>
</organism>
<dbReference type="GO" id="GO:0016020">
    <property type="term" value="C:membrane"/>
    <property type="evidence" value="ECO:0007669"/>
    <property type="project" value="UniProtKB-SubCell"/>
</dbReference>
<dbReference type="PANTHER" id="PTHR30249">
    <property type="entry name" value="PUTATIVE SEROTONIN TRANSPORTER"/>
    <property type="match status" value="1"/>
</dbReference>
<dbReference type="PANTHER" id="PTHR30249:SF0">
    <property type="entry name" value="PLASTIDAL GLYCOLATE_GLYCERATE TRANSLOCATOR 1, CHLOROPLASTIC"/>
    <property type="match status" value="1"/>
</dbReference>
<keyword evidence="7" id="KW-1185">Reference proteome</keyword>
<comment type="caution">
    <text evidence="6">The sequence shown here is derived from an EMBL/GenBank/DDBJ whole genome shotgun (WGS) entry which is preliminary data.</text>
</comment>
<sequence>MLKLLLFLLLKCGHGVLFLLSFDGVFLDSTILGTNARTFLPFLFSTTILGYMIGIGCLCIQLYICCVLSVVVAAFAFGYRTKSVIDPVLGYYVMKVSTNPRAGDILMFFLGSLIISFAFFYV</sequence>
<dbReference type="Proteomes" id="UP001443914">
    <property type="component" value="Unassembled WGS sequence"/>
</dbReference>
<gene>
    <name evidence="6" type="ORF">RND81_10G093400</name>
</gene>
<accession>A0AAW1HZW6</accession>
<evidence type="ECO:0000256" key="1">
    <source>
        <dbReference type="ARBA" id="ARBA00004141"/>
    </source>
</evidence>
<feature type="transmembrane region" description="Helical" evidence="5">
    <location>
        <begin position="102"/>
        <end position="121"/>
    </location>
</feature>
<evidence type="ECO:0000256" key="2">
    <source>
        <dbReference type="ARBA" id="ARBA00022692"/>
    </source>
</evidence>
<evidence type="ECO:0000313" key="6">
    <source>
        <dbReference type="EMBL" id="KAK9682741.1"/>
    </source>
</evidence>
<keyword evidence="3 5" id="KW-1133">Transmembrane helix</keyword>
<feature type="transmembrane region" description="Helical" evidence="5">
    <location>
        <begin position="51"/>
        <end position="77"/>
    </location>
</feature>
<protein>
    <submittedName>
        <fullName evidence="6">Uncharacterized protein</fullName>
    </submittedName>
</protein>
<evidence type="ECO:0000256" key="4">
    <source>
        <dbReference type="ARBA" id="ARBA00023136"/>
    </source>
</evidence>
<keyword evidence="4 5" id="KW-0472">Membrane</keyword>
<evidence type="ECO:0000313" key="7">
    <source>
        <dbReference type="Proteomes" id="UP001443914"/>
    </source>
</evidence>
<dbReference type="EMBL" id="JBDFQZ010000010">
    <property type="protein sequence ID" value="KAK9682741.1"/>
    <property type="molecule type" value="Genomic_DNA"/>
</dbReference>
<reference evidence="6" key="1">
    <citation type="submission" date="2024-03" db="EMBL/GenBank/DDBJ databases">
        <title>WGS assembly of Saponaria officinalis var. Norfolk2.</title>
        <authorList>
            <person name="Jenkins J."/>
            <person name="Shu S."/>
            <person name="Grimwood J."/>
            <person name="Barry K."/>
            <person name="Goodstein D."/>
            <person name="Schmutz J."/>
            <person name="Leebens-Mack J."/>
            <person name="Osbourn A."/>
        </authorList>
    </citation>
    <scope>NUCLEOTIDE SEQUENCE [LARGE SCALE GENOMIC DNA]</scope>
    <source>
        <strain evidence="6">JIC</strain>
    </source>
</reference>
<dbReference type="AlphaFoldDB" id="A0AAW1HZW6"/>
<evidence type="ECO:0000256" key="5">
    <source>
        <dbReference type="SAM" id="Phobius"/>
    </source>
</evidence>